<organism evidence="1 2">
    <name type="scientific">Mesorhizobium australicum</name>
    <dbReference type="NCBI Taxonomy" id="536018"/>
    <lineage>
        <taxon>Bacteria</taxon>
        <taxon>Pseudomonadati</taxon>
        <taxon>Pseudomonadota</taxon>
        <taxon>Alphaproteobacteria</taxon>
        <taxon>Hyphomicrobiales</taxon>
        <taxon>Phyllobacteriaceae</taxon>
        <taxon>Mesorhizobium</taxon>
    </lineage>
</organism>
<gene>
    <name evidence="1" type="ORF">NKI81_30940</name>
</gene>
<accession>A0ACC6T8Z0</accession>
<keyword evidence="1" id="KW-0328">Glycosyltransferase</keyword>
<reference evidence="1 2" key="1">
    <citation type="journal article" date="2024" name="Proc. Natl. Acad. Sci. U.S.A.">
        <title>The evolutionary genomics of adaptation to stress in wild rhizobium bacteria.</title>
        <authorList>
            <person name="Kehlet-Delgado H."/>
            <person name="Montoya A.P."/>
            <person name="Jensen K.T."/>
            <person name="Wendlandt C.E."/>
            <person name="Dexheimer C."/>
            <person name="Roberts M."/>
            <person name="Torres Martinez L."/>
            <person name="Friesen M.L."/>
            <person name="Griffitts J.S."/>
            <person name="Porter S.S."/>
        </authorList>
    </citation>
    <scope>NUCLEOTIDE SEQUENCE [LARGE SCALE GENOMIC DNA]</scope>
    <source>
        <strain evidence="1 2">M0468</strain>
    </source>
</reference>
<comment type="caution">
    <text evidence="1">The sequence shown here is derived from an EMBL/GenBank/DDBJ whole genome shotgun (WGS) entry which is preliminary data.</text>
</comment>
<protein>
    <submittedName>
        <fullName evidence="1">Glycosyltransferase</fullName>
        <ecNumber evidence="1">2.4.-.-</ecNumber>
    </submittedName>
</protein>
<keyword evidence="1" id="KW-0808">Transferase</keyword>
<dbReference type="Proteomes" id="UP001480082">
    <property type="component" value="Unassembled WGS sequence"/>
</dbReference>
<dbReference type="EMBL" id="JAMYRI010000032">
    <property type="protein sequence ID" value="MER9288268.1"/>
    <property type="molecule type" value="Genomic_DNA"/>
</dbReference>
<evidence type="ECO:0000313" key="1">
    <source>
        <dbReference type="EMBL" id="MER9288268.1"/>
    </source>
</evidence>
<proteinExistence type="predicted"/>
<dbReference type="EC" id="2.4.-.-" evidence="1"/>
<name>A0ACC6T8Z0_9HYPH</name>
<keyword evidence="2" id="KW-1185">Reference proteome</keyword>
<evidence type="ECO:0000313" key="2">
    <source>
        <dbReference type="Proteomes" id="UP001480082"/>
    </source>
</evidence>
<sequence>MRILQFIGMGWAFGSVHSELTRYLHQRGIVSDMLDWSKAYPRSDMDMMKEYYDYFYGIPGETWPLTDNYGIPHDKIVVVAHGDYDLHHAITARPPEEMDRFAEYAVVSEFLRDLSIAMGIKRIPKVVKLGVNHRRFFRPVADELRVVGYGGSMHRADHQGIDLKRGHLAKEAAEAAGLVFSPAGQFHYLAMPHYYGSVQAVLVTSIKEGFGLPALEAAAAGRLVISTPVGEFPRQAALGAGLTAPLDDEAFKEFAIERLTYYKNNPGAYKEYCYEIQESAKKLDWEFVIDDWVELFARRI</sequence>